<protein>
    <submittedName>
        <fullName evidence="1">Putative pectinesterase 14</fullName>
    </submittedName>
</protein>
<keyword evidence="2" id="KW-1185">Reference proteome</keyword>
<accession>A0A443PSS9</accession>
<dbReference type="Gene3D" id="2.160.20.10">
    <property type="entry name" value="Single-stranded right-handed beta-helix, Pectin lyase-like"/>
    <property type="match status" value="1"/>
</dbReference>
<dbReference type="GO" id="GO:0030599">
    <property type="term" value="F:pectinesterase activity"/>
    <property type="evidence" value="ECO:0007669"/>
    <property type="project" value="TreeGrafter"/>
</dbReference>
<dbReference type="GO" id="GO:0045490">
    <property type="term" value="P:pectin catabolic process"/>
    <property type="evidence" value="ECO:0007669"/>
    <property type="project" value="TreeGrafter"/>
</dbReference>
<sequence length="144" mass="16111">MFAGVLREEKEFRAKLDKNRTIRTNWDILPLGVQTPDPASDVQAGRQTLGVRTSNPARNVQATAYWPKEVLGMITGSIMAQERKSMANKAEFSFLNCTINGTGLVWLGRALSSYPLVVFIRTFMPMKKNYLGRTTLQGPDTTKN</sequence>
<gene>
    <name evidence="1" type="ORF">CKAN_02310700</name>
</gene>
<dbReference type="PANTHER" id="PTHR31321">
    <property type="entry name" value="ACYL-COA THIOESTER HYDROLASE YBHC-RELATED"/>
    <property type="match status" value="1"/>
</dbReference>
<dbReference type="InterPro" id="IPR012334">
    <property type="entry name" value="Pectin_lyas_fold"/>
</dbReference>
<evidence type="ECO:0000313" key="2">
    <source>
        <dbReference type="Proteomes" id="UP000283530"/>
    </source>
</evidence>
<dbReference type="AlphaFoldDB" id="A0A443PSS9"/>
<name>A0A443PSS9_9MAGN</name>
<reference evidence="1 2" key="1">
    <citation type="journal article" date="2019" name="Nat. Plants">
        <title>Stout camphor tree genome fills gaps in understanding of flowering plant genome evolution.</title>
        <authorList>
            <person name="Chaw S.M."/>
            <person name="Liu Y.C."/>
            <person name="Wu Y.W."/>
            <person name="Wang H.Y."/>
            <person name="Lin C.I."/>
            <person name="Wu C.S."/>
            <person name="Ke H.M."/>
            <person name="Chang L.Y."/>
            <person name="Hsu C.Y."/>
            <person name="Yang H.T."/>
            <person name="Sudianto E."/>
            <person name="Hsu M.H."/>
            <person name="Wu K.P."/>
            <person name="Wang L.N."/>
            <person name="Leebens-Mack J.H."/>
            <person name="Tsai I.J."/>
        </authorList>
    </citation>
    <scope>NUCLEOTIDE SEQUENCE [LARGE SCALE GENOMIC DNA]</scope>
    <source>
        <strain evidence="2">cv. Chaw 1501</strain>
        <tissue evidence="1">Young leaves</tissue>
    </source>
</reference>
<dbReference type="EMBL" id="QPKB01000010">
    <property type="protein sequence ID" value="RWR93831.1"/>
    <property type="molecule type" value="Genomic_DNA"/>
</dbReference>
<proteinExistence type="predicted"/>
<dbReference type="Proteomes" id="UP000283530">
    <property type="component" value="Unassembled WGS sequence"/>
</dbReference>
<dbReference type="InterPro" id="IPR011050">
    <property type="entry name" value="Pectin_lyase_fold/virulence"/>
</dbReference>
<dbReference type="PANTHER" id="PTHR31321:SF73">
    <property type="entry name" value="PECTINESTERASE 14-RELATED"/>
    <property type="match status" value="1"/>
</dbReference>
<dbReference type="OrthoDB" id="2019149at2759"/>
<evidence type="ECO:0000313" key="1">
    <source>
        <dbReference type="EMBL" id="RWR93831.1"/>
    </source>
</evidence>
<dbReference type="STRING" id="337451.A0A443PSS9"/>
<organism evidence="1 2">
    <name type="scientific">Cinnamomum micranthum f. kanehirae</name>
    <dbReference type="NCBI Taxonomy" id="337451"/>
    <lineage>
        <taxon>Eukaryota</taxon>
        <taxon>Viridiplantae</taxon>
        <taxon>Streptophyta</taxon>
        <taxon>Embryophyta</taxon>
        <taxon>Tracheophyta</taxon>
        <taxon>Spermatophyta</taxon>
        <taxon>Magnoliopsida</taxon>
        <taxon>Magnoliidae</taxon>
        <taxon>Laurales</taxon>
        <taxon>Lauraceae</taxon>
        <taxon>Cinnamomum</taxon>
    </lineage>
</organism>
<comment type="caution">
    <text evidence="1">The sequence shown here is derived from an EMBL/GenBank/DDBJ whole genome shotgun (WGS) entry which is preliminary data.</text>
</comment>
<dbReference type="SUPFAM" id="SSF51126">
    <property type="entry name" value="Pectin lyase-like"/>
    <property type="match status" value="1"/>
</dbReference>